<dbReference type="EMBL" id="VSSQ01021586">
    <property type="protein sequence ID" value="MPM67262.1"/>
    <property type="molecule type" value="Genomic_DNA"/>
</dbReference>
<name>A0A645BPX4_9ZZZZ</name>
<dbReference type="AntiFam" id="ANF00187">
    <property type="entry name" value="Shadow ORF (opposite parA)"/>
</dbReference>
<proteinExistence type="predicted"/>
<reference evidence="1" key="1">
    <citation type="submission" date="2019-08" db="EMBL/GenBank/DDBJ databases">
        <authorList>
            <person name="Kucharzyk K."/>
            <person name="Murdoch R.W."/>
            <person name="Higgins S."/>
            <person name="Loffler F."/>
        </authorList>
    </citation>
    <scope>NUCLEOTIDE SEQUENCE</scope>
</reference>
<accession>A0A645BPX4</accession>
<comment type="caution">
    <text evidence="1">The sequence shown here is derived from an EMBL/GenBank/DDBJ whole genome shotgun (WGS) entry which is preliminary data.</text>
</comment>
<organism evidence="1">
    <name type="scientific">bioreactor metagenome</name>
    <dbReference type="NCBI Taxonomy" id="1076179"/>
    <lineage>
        <taxon>unclassified sequences</taxon>
        <taxon>metagenomes</taxon>
        <taxon>ecological metagenomes</taxon>
    </lineage>
</organism>
<gene>
    <name evidence="1" type="ORF">SDC9_114184</name>
</gene>
<dbReference type="AlphaFoldDB" id="A0A645BPX4"/>
<evidence type="ECO:0000313" key="1">
    <source>
        <dbReference type="EMBL" id="MPM67262.1"/>
    </source>
</evidence>
<protein>
    <submittedName>
        <fullName evidence="1">Uncharacterized protein</fullName>
    </submittedName>
</protein>
<sequence>MLDGSGRRLVLAQHVIQSGHVLCLGTVGIRGIALRIGIDQQRLFAFAIQPSGQGRGGGGFTHPAFLIRNCNNLRHSYFSPFAFLNVCFFP</sequence>